<feature type="domain" description="Mandelate racemase/muconate lactonizing enzyme C-terminal" evidence="4">
    <location>
        <begin position="149"/>
        <end position="246"/>
    </location>
</feature>
<evidence type="ECO:0000256" key="1">
    <source>
        <dbReference type="ARBA" id="ARBA00001946"/>
    </source>
</evidence>
<dbReference type="STRING" id="463014.BAU07_03010"/>
<dbReference type="Pfam" id="PF02746">
    <property type="entry name" value="MR_MLE_N"/>
    <property type="match status" value="1"/>
</dbReference>
<dbReference type="InterPro" id="IPR029065">
    <property type="entry name" value="Enolase_C-like"/>
</dbReference>
<dbReference type="PANTHER" id="PTHR13794">
    <property type="entry name" value="ENOLASE SUPERFAMILY, MANDELATE RACEMASE"/>
    <property type="match status" value="1"/>
</dbReference>
<dbReference type="Gene3D" id="3.20.20.120">
    <property type="entry name" value="Enolase-like C-terminal domain"/>
    <property type="match status" value="1"/>
</dbReference>
<dbReference type="SMART" id="SM00922">
    <property type="entry name" value="MR_MLE"/>
    <property type="match status" value="1"/>
</dbReference>
<dbReference type="Pfam" id="PF13378">
    <property type="entry name" value="MR_MLE_C"/>
    <property type="match status" value="1"/>
</dbReference>
<dbReference type="SFLD" id="SFLDS00001">
    <property type="entry name" value="Enolase"/>
    <property type="match status" value="1"/>
</dbReference>
<keyword evidence="2" id="KW-0479">Metal-binding</keyword>
<dbReference type="SUPFAM" id="SSF51604">
    <property type="entry name" value="Enolase C-terminal domain-like"/>
    <property type="match status" value="1"/>
</dbReference>
<dbReference type="SUPFAM" id="SSF54826">
    <property type="entry name" value="Enolase N-terminal domain-like"/>
    <property type="match status" value="1"/>
</dbReference>
<organism evidence="5 6">
    <name type="scientific">Bordetella flabilis</name>
    <dbReference type="NCBI Taxonomy" id="463014"/>
    <lineage>
        <taxon>Bacteria</taxon>
        <taxon>Pseudomonadati</taxon>
        <taxon>Pseudomonadota</taxon>
        <taxon>Betaproteobacteria</taxon>
        <taxon>Burkholderiales</taxon>
        <taxon>Alcaligenaceae</taxon>
        <taxon>Bordetella</taxon>
    </lineage>
</organism>
<comment type="cofactor">
    <cofactor evidence="1">
        <name>Mg(2+)</name>
        <dbReference type="ChEBI" id="CHEBI:18420"/>
    </cofactor>
</comment>
<dbReference type="InterPro" id="IPR029017">
    <property type="entry name" value="Enolase-like_N"/>
</dbReference>
<dbReference type="GO" id="GO:0016836">
    <property type="term" value="F:hydro-lyase activity"/>
    <property type="evidence" value="ECO:0007669"/>
    <property type="project" value="TreeGrafter"/>
</dbReference>
<dbReference type="Proteomes" id="UP000091926">
    <property type="component" value="Chromosome"/>
</dbReference>
<accession>A0A193G9R8</accession>
<dbReference type="OrthoDB" id="8609034at2"/>
<dbReference type="InterPro" id="IPR046945">
    <property type="entry name" value="RHMD-like"/>
</dbReference>
<dbReference type="GO" id="GO:0016052">
    <property type="term" value="P:carbohydrate catabolic process"/>
    <property type="evidence" value="ECO:0007669"/>
    <property type="project" value="TreeGrafter"/>
</dbReference>
<dbReference type="InterPro" id="IPR036849">
    <property type="entry name" value="Enolase-like_C_sf"/>
</dbReference>
<dbReference type="InterPro" id="IPR013342">
    <property type="entry name" value="Mandelate_racemase_C"/>
</dbReference>
<evidence type="ECO:0000259" key="4">
    <source>
        <dbReference type="SMART" id="SM00922"/>
    </source>
</evidence>
<dbReference type="CDD" id="cd03316">
    <property type="entry name" value="MR_like"/>
    <property type="match status" value="1"/>
</dbReference>
<dbReference type="KEGG" id="bfz:BAU07_03010"/>
<evidence type="ECO:0000256" key="2">
    <source>
        <dbReference type="ARBA" id="ARBA00022723"/>
    </source>
</evidence>
<dbReference type="InterPro" id="IPR013341">
    <property type="entry name" value="Mandelate_racemase_N_dom"/>
</dbReference>
<gene>
    <name evidence="5" type="ORF">BAU07_03010</name>
</gene>
<protein>
    <submittedName>
        <fullName evidence="5">Mandelate racemase</fullName>
    </submittedName>
</protein>
<evidence type="ECO:0000256" key="3">
    <source>
        <dbReference type="ARBA" id="ARBA00022842"/>
    </source>
</evidence>
<proteinExistence type="predicted"/>
<reference evidence="5 6" key="1">
    <citation type="submission" date="2016-06" db="EMBL/GenBank/DDBJ databases">
        <title>Complete genome sequences of Bordetella bronchialis and Bordetella flabilis.</title>
        <authorList>
            <person name="LiPuma J.J."/>
            <person name="Spilker T."/>
        </authorList>
    </citation>
    <scope>NUCLEOTIDE SEQUENCE [LARGE SCALE GENOMIC DNA]</scope>
    <source>
        <strain evidence="5 6">AU10664</strain>
    </source>
</reference>
<dbReference type="RefSeq" id="WP_066653984.1">
    <property type="nucleotide sequence ID" value="NZ_CBCSCL010000036.1"/>
</dbReference>
<dbReference type="PANTHER" id="PTHR13794:SF58">
    <property type="entry name" value="MITOCHONDRIAL ENOLASE SUPERFAMILY MEMBER 1"/>
    <property type="match status" value="1"/>
</dbReference>
<dbReference type="EMBL" id="CP016172">
    <property type="protein sequence ID" value="ANN76221.1"/>
    <property type="molecule type" value="Genomic_DNA"/>
</dbReference>
<name>A0A193G9R8_9BORD</name>
<evidence type="ECO:0000313" key="6">
    <source>
        <dbReference type="Proteomes" id="UP000091926"/>
    </source>
</evidence>
<dbReference type="SFLD" id="SFLDG00179">
    <property type="entry name" value="mandelate_racemase"/>
    <property type="match status" value="1"/>
</dbReference>
<dbReference type="Gene3D" id="3.30.390.10">
    <property type="entry name" value="Enolase-like, N-terminal domain"/>
    <property type="match status" value="1"/>
</dbReference>
<dbReference type="AlphaFoldDB" id="A0A193G9R8"/>
<sequence>MSKAPTAVKSLRFYEASTPLHRPLSDAMHTIQALRFLIAEVQLYNGRTGQGYLVAFHYSHNAIRGALRDLEPLVVGLDSAAPGLLLQRANREHAYFGGEGLQRWAVGVVNVAMWDAWARTLDVSMHNLFGTHCASIPCYGSGGWLSYSDQELVDEVTSFAQRGFRAVKIRVGSSDITRDAARLRKVRHAVGPSVRIIMDGNEGLQRPDALVLARVGVELGVVCFEQPLHRRDYGGYEALRSQGGLSLAMGEREHDVEALKILVQCNGIDMWQPDLMRLGGVENWRASTVFAAAHHLGVLPHHYRDYDVPLLCGTPNGMAAESFDWIDTLIDTPMHMEHGNAFPRQGPGWGFRFKEGALSEMR</sequence>
<keyword evidence="6" id="KW-1185">Reference proteome</keyword>
<evidence type="ECO:0000313" key="5">
    <source>
        <dbReference type="EMBL" id="ANN76221.1"/>
    </source>
</evidence>
<dbReference type="GO" id="GO:0000287">
    <property type="term" value="F:magnesium ion binding"/>
    <property type="evidence" value="ECO:0007669"/>
    <property type="project" value="TreeGrafter"/>
</dbReference>
<keyword evidence="3" id="KW-0460">Magnesium</keyword>